<accession>A0A3L7AC31</accession>
<dbReference type="CDD" id="cd06193">
    <property type="entry name" value="siderophore_interacting"/>
    <property type="match status" value="1"/>
</dbReference>
<protein>
    <submittedName>
        <fullName evidence="2">Siderophore-interacting protein</fullName>
    </submittedName>
</protein>
<comment type="caution">
    <text evidence="2">The sequence shown here is derived from an EMBL/GenBank/DDBJ whole genome shotgun (WGS) entry which is preliminary data.</text>
</comment>
<organism evidence="2 3">
    <name type="scientific">Mycetocola tolaasinivorans</name>
    <dbReference type="NCBI Taxonomy" id="76635"/>
    <lineage>
        <taxon>Bacteria</taxon>
        <taxon>Bacillati</taxon>
        <taxon>Actinomycetota</taxon>
        <taxon>Actinomycetes</taxon>
        <taxon>Micrococcales</taxon>
        <taxon>Microbacteriaceae</taxon>
        <taxon>Mycetocola</taxon>
    </lineage>
</organism>
<dbReference type="EMBL" id="RCUX01000002">
    <property type="protein sequence ID" value="RLP77278.1"/>
    <property type="molecule type" value="Genomic_DNA"/>
</dbReference>
<dbReference type="Gene3D" id="2.40.30.10">
    <property type="entry name" value="Translation factors"/>
    <property type="match status" value="1"/>
</dbReference>
<dbReference type="GO" id="GO:0016491">
    <property type="term" value="F:oxidoreductase activity"/>
    <property type="evidence" value="ECO:0007669"/>
    <property type="project" value="InterPro"/>
</dbReference>
<dbReference type="OrthoDB" id="9814826at2"/>
<reference evidence="2 3" key="1">
    <citation type="submission" date="2018-10" db="EMBL/GenBank/DDBJ databases">
        <authorList>
            <person name="Li J."/>
        </authorList>
    </citation>
    <scope>NUCLEOTIDE SEQUENCE [LARGE SCALE GENOMIC DNA]</scope>
    <source>
        <strain evidence="2 3">IF 016277</strain>
    </source>
</reference>
<keyword evidence="3" id="KW-1185">Reference proteome</keyword>
<dbReference type="PANTHER" id="PTHR30157">
    <property type="entry name" value="FERRIC REDUCTASE, NADPH-DEPENDENT"/>
    <property type="match status" value="1"/>
</dbReference>
<dbReference type="InterPro" id="IPR017927">
    <property type="entry name" value="FAD-bd_FR_type"/>
</dbReference>
<sequence length="293" mass="32221">MSRAEGPIYAARVAAITTLSPQMRRIRVENVSGAHVPGISEYRDTGFADEFVTLGLPAAHTKIRTVKDLATADLSRRYYTVRARGREYLDLDFVLHGAGPGATWATHAEMGELILLGEPRGGYAPPAGCEWIALVGDATALPAIARILESHLGDAAAPPVIAVIQVANAAEVQPLAHRLADTVRWVVDAGDTGPLPEAVRDLTDRPGHGYVWFSGEASEMRTARAHLRHTLRWPTERWDTMGYWRRDHERWQRRLAALDPGVTAQLDEIYANEEIDPELARDRADSLLAPFGL</sequence>
<dbReference type="AlphaFoldDB" id="A0A3L7AC31"/>
<dbReference type="PANTHER" id="PTHR30157:SF0">
    <property type="entry name" value="NADPH-DEPENDENT FERRIC-CHELATE REDUCTASE"/>
    <property type="match status" value="1"/>
</dbReference>
<dbReference type="Proteomes" id="UP000272503">
    <property type="component" value="Unassembled WGS sequence"/>
</dbReference>
<name>A0A3L7AC31_9MICO</name>
<evidence type="ECO:0000313" key="3">
    <source>
        <dbReference type="Proteomes" id="UP000272503"/>
    </source>
</evidence>
<dbReference type="Pfam" id="PF04954">
    <property type="entry name" value="SIP"/>
    <property type="match status" value="1"/>
</dbReference>
<evidence type="ECO:0000259" key="1">
    <source>
        <dbReference type="PROSITE" id="PS51384"/>
    </source>
</evidence>
<dbReference type="InterPro" id="IPR013113">
    <property type="entry name" value="SIP_FAD-bd"/>
</dbReference>
<dbReference type="RefSeq" id="WP_121647263.1">
    <property type="nucleotide sequence ID" value="NZ_RCUX01000002.1"/>
</dbReference>
<dbReference type="InterPro" id="IPR039374">
    <property type="entry name" value="SIP_fam"/>
</dbReference>
<proteinExistence type="predicted"/>
<evidence type="ECO:0000313" key="2">
    <source>
        <dbReference type="EMBL" id="RLP77278.1"/>
    </source>
</evidence>
<dbReference type="PROSITE" id="PS51384">
    <property type="entry name" value="FAD_FR"/>
    <property type="match status" value="1"/>
</dbReference>
<dbReference type="InterPro" id="IPR007037">
    <property type="entry name" value="SIP_rossman_dom"/>
</dbReference>
<gene>
    <name evidence="2" type="ORF">D9V32_02155</name>
</gene>
<dbReference type="Gene3D" id="3.40.50.80">
    <property type="entry name" value="Nucleotide-binding domain of ferredoxin-NADP reductase (FNR) module"/>
    <property type="match status" value="1"/>
</dbReference>
<dbReference type="Pfam" id="PF08021">
    <property type="entry name" value="FAD_binding_9"/>
    <property type="match status" value="1"/>
</dbReference>
<feature type="domain" description="FAD-binding FR-type" evidence="1">
    <location>
        <begin position="6"/>
        <end position="126"/>
    </location>
</feature>
<dbReference type="InterPro" id="IPR039261">
    <property type="entry name" value="FNR_nucleotide-bd"/>
</dbReference>